<proteinExistence type="predicted"/>
<protein>
    <submittedName>
        <fullName evidence="1">Uncharacterized protein</fullName>
    </submittedName>
</protein>
<accession>A0ABV5G4N3</accession>
<comment type="caution">
    <text evidence="1">The sequence shown here is derived from an EMBL/GenBank/DDBJ whole genome shotgun (WGS) entry which is preliminary data.</text>
</comment>
<dbReference type="EMBL" id="JBHMFI010000001">
    <property type="protein sequence ID" value="MFB9073890.1"/>
    <property type="molecule type" value="Genomic_DNA"/>
</dbReference>
<organism evidence="1 2">
    <name type="scientific">Citricoccus parietis</name>
    <dbReference type="NCBI Taxonomy" id="592307"/>
    <lineage>
        <taxon>Bacteria</taxon>
        <taxon>Bacillati</taxon>
        <taxon>Actinomycetota</taxon>
        <taxon>Actinomycetes</taxon>
        <taxon>Micrococcales</taxon>
        <taxon>Micrococcaceae</taxon>
        <taxon>Citricoccus</taxon>
    </lineage>
</organism>
<evidence type="ECO:0000313" key="1">
    <source>
        <dbReference type="EMBL" id="MFB9073890.1"/>
    </source>
</evidence>
<reference evidence="1 2" key="1">
    <citation type="submission" date="2024-09" db="EMBL/GenBank/DDBJ databases">
        <authorList>
            <person name="Sun Q."/>
            <person name="Mori K."/>
        </authorList>
    </citation>
    <scope>NUCLEOTIDE SEQUENCE [LARGE SCALE GENOMIC DNA]</scope>
    <source>
        <strain evidence="1 2">CCM 7609</strain>
    </source>
</reference>
<gene>
    <name evidence="1" type="ORF">ACFFX0_22895</name>
</gene>
<keyword evidence="2" id="KW-1185">Reference proteome</keyword>
<evidence type="ECO:0000313" key="2">
    <source>
        <dbReference type="Proteomes" id="UP001589575"/>
    </source>
</evidence>
<sequence>MSAAVMPAAFRVCSRSRVRCSSDWAGRGVTVASSGGWTAGGFRGLMPRPLSVASRRGWPR</sequence>
<name>A0ABV5G4N3_9MICC</name>
<dbReference type="Proteomes" id="UP001589575">
    <property type="component" value="Unassembled WGS sequence"/>
</dbReference>